<dbReference type="AlphaFoldDB" id="A0AAW0I6J9"/>
<evidence type="ECO:0000313" key="2">
    <source>
        <dbReference type="EMBL" id="KAK7809797.1"/>
    </source>
</evidence>
<dbReference type="InterPro" id="IPR028082">
    <property type="entry name" value="Peripla_BP_I"/>
</dbReference>
<reference evidence="2 3" key="1">
    <citation type="journal article" date="2023" name="bioRxiv">
        <title>Conserved and derived expression patterns and positive selection on dental genes reveal complex evolutionary context of ever-growing rodent molars.</title>
        <authorList>
            <person name="Calamari Z.T."/>
            <person name="Song A."/>
            <person name="Cohen E."/>
            <person name="Akter M."/>
            <person name="Roy R.D."/>
            <person name="Hallikas O."/>
            <person name="Christensen M.M."/>
            <person name="Li P."/>
            <person name="Marangoni P."/>
            <person name="Jernvall J."/>
            <person name="Klein O.D."/>
        </authorList>
    </citation>
    <scope>NUCLEOTIDE SEQUENCE [LARGE SCALE GENOMIC DNA]</scope>
    <source>
        <strain evidence="2">V071</strain>
    </source>
</reference>
<gene>
    <name evidence="2" type="ORF">U0070_008447</name>
</gene>
<dbReference type="Proteomes" id="UP001488838">
    <property type="component" value="Unassembled WGS sequence"/>
</dbReference>
<evidence type="ECO:0000313" key="3">
    <source>
        <dbReference type="Proteomes" id="UP001488838"/>
    </source>
</evidence>
<organism evidence="2 3">
    <name type="scientific">Myodes glareolus</name>
    <name type="common">Bank vole</name>
    <name type="synonym">Clethrionomys glareolus</name>
    <dbReference type="NCBI Taxonomy" id="447135"/>
    <lineage>
        <taxon>Eukaryota</taxon>
        <taxon>Metazoa</taxon>
        <taxon>Chordata</taxon>
        <taxon>Craniata</taxon>
        <taxon>Vertebrata</taxon>
        <taxon>Euteleostomi</taxon>
        <taxon>Mammalia</taxon>
        <taxon>Eutheria</taxon>
        <taxon>Euarchontoglires</taxon>
        <taxon>Glires</taxon>
        <taxon>Rodentia</taxon>
        <taxon>Myomorpha</taxon>
        <taxon>Muroidea</taxon>
        <taxon>Cricetidae</taxon>
        <taxon>Arvicolinae</taxon>
        <taxon>Myodes</taxon>
    </lineage>
</organism>
<keyword evidence="1" id="KW-0732">Signal</keyword>
<evidence type="ECO:0000256" key="1">
    <source>
        <dbReference type="ARBA" id="ARBA00022729"/>
    </source>
</evidence>
<keyword evidence="3" id="KW-1185">Reference proteome</keyword>
<name>A0AAW0I6J9_MYOGA</name>
<protein>
    <submittedName>
        <fullName evidence="2">Uncharacterized protein</fullName>
    </submittedName>
</protein>
<comment type="caution">
    <text evidence="2">The sequence shown here is derived from an EMBL/GenBank/DDBJ whole genome shotgun (WGS) entry which is preliminary data.</text>
</comment>
<sequence>MASVERLINGSEYHMNEYDRRGREAALRKDEACDRTLALNETVMFYMPSTANECLSRKIREDKPILTDICRKEEESVAAVIGVVWEISALTGTFLGHYKYPQMATKDSSLALCMISLKVYFRWNLVGLVISEEGNGA</sequence>
<dbReference type="EMBL" id="JBBHLL010000212">
    <property type="protein sequence ID" value="KAK7809797.1"/>
    <property type="molecule type" value="Genomic_DNA"/>
</dbReference>
<accession>A0AAW0I6J9</accession>
<dbReference type="SUPFAM" id="SSF53822">
    <property type="entry name" value="Periplasmic binding protein-like I"/>
    <property type="match status" value="1"/>
</dbReference>
<proteinExistence type="predicted"/>